<feature type="signal peptide" evidence="1">
    <location>
        <begin position="1"/>
        <end position="20"/>
    </location>
</feature>
<dbReference type="Proteomes" id="UP001595758">
    <property type="component" value="Unassembled WGS sequence"/>
</dbReference>
<keyword evidence="1" id="KW-0732">Signal</keyword>
<evidence type="ECO:0000256" key="1">
    <source>
        <dbReference type="SAM" id="SignalP"/>
    </source>
</evidence>
<organism evidence="2 3">
    <name type="scientific">Legionella dresdenensis</name>
    <dbReference type="NCBI Taxonomy" id="450200"/>
    <lineage>
        <taxon>Bacteria</taxon>
        <taxon>Pseudomonadati</taxon>
        <taxon>Pseudomonadota</taxon>
        <taxon>Gammaproteobacteria</taxon>
        <taxon>Legionellales</taxon>
        <taxon>Legionellaceae</taxon>
        <taxon>Legionella</taxon>
    </lineage>
</organism>
<dbReference type="InterPro" id="IPR032540">
    <property type="entry name" value="DUF4949"/>
</dbReference>
<evidence type="ECO:0000313" key="2">
    <source>
        <dbReference type="EMBL" id="MFC3907506.1"/>
    </source>
</evidence>
<proteinExistence type="predicted"/>
<accession>A0ABV8CB78</accession>
<gene>
    <name evidence="2" type="ORF">ACFORL_00250</name>
</gene>
<dbReference type="Pfam" id="PF16307">
    <property type="entry name" value="DUF4949"/>
    <property type="match status" value="1"/>
</dbReference>
<feature type="chain" id="PRO_5046909962" evidence="1">
    <location>
        <begin position="21"/>
        <end position="131"/>
    </location>
</feature>
<dbReference type="RefSeq" id="WP_382339930.1">
    <property type="nucleotide sequence ID" value="NZ_JBHSAB010000001.1"/>
</dbReference>
<keyword evidence="3" id="KW-1185">Reference proteome</keyword>
<name>A0ABV8CB78_9GAMM</name>
<protein>
    <submittedName>
        <fullName evidence="2">DUF4949 domain-containing protein</fullName>
    </submittedName>
</protein>
<evidence type="ECO:0000313" key="3">
    <source>
        <dbReference type="Proteomes" id="UP001595758"/>
    </source>
</evidence>
<comment type="caution">
    <text evidence="2">The sequence shown here is derived from an EMBL/GenBank/DDBJ whole genome shotgun (WGS) entry which is preliminary data.</text>
</comment>
<sequence length="131" mass="14308">MKRLLSSFSLALMVSGSAFALAPSRCPSAEALAAVGVNDAVETIGWLGLNWSNYFDTDNEWSLLVWVDVAKNKADAIKKANRVLKKLNNSGGPEREGDSWFCAYKNKKNNALVAAYTPKIKVVNPSRFIGK</sequence>
<reference evidence="3" key="1">
    <citation type="journal article" date="2019" name="Int. J. Syst. Evol. Microbiol.">
        <title>The Global Catalogue of Microorganisms (GCM) 10K type strain sequencing project: providing services to taxonomists for standard genome sequencing and annotation.</title>
        <authorList>
            <consortium name="The Broad Institute Genomics Platform"/>
            <consortium name="The Broad Institute Genome Sequencing Center for Infectious Disease"/>
            <person name="Wu L."/>
            <person name="Ma J."/>
        </authorList>
    </citation>
    <scope>NUCLEOTIDE SEQUENCE [LARGE SCALE GENOMIC DNA]</scope>
    <source>
        <strain evidence="3">CCUG 59858</strain>
    </source>
</reference>
<dbReference type="EMBL" id="JBHSAB010000001">
    <property type="protein sequence ID" value="MFC3907506.1"/>
    <property type="molecule type" value="Genomic_DNA"/>
</dbReference>